<dbReference type="SUPFAM" id="SSF74653">
    <property type="entry name" value="TolA/TonB C-terminal domain"/>
    <property type="match status" value="1"/>
</dbReference>
<gene>
    <name evidence="13" type="ORF">MNODULE_11845</name>
</gene>
<keyword evidence="14" id="KW-1185">Reference proteome</keyword>
<dbReference type="CDD" id="cd00080">
    <property type="entry name" value="H3TH_StructSpec-5'-nucleases"/>
    <property type="match status" value="1"/>
</dbReference>
<dbReference type="PANTHER" id="PTHR33446">
    <property type="entry name" value="PROTEIN TONB-RELATED"/>
    <property type="match status" value="1"/>
</dbReference>
<evidence type="ECO:0000256" key="8">
    <source>
        <dbReference type="ARBA" id="ARBA00022989"/>
    </source>
</evidence>
<evidence type="ECO:0000256" key="1">
    <source>
        <dbReference type="ARBA" id="ARBA00004383"/>
    </source>
</evidence>
<evidence type="ECO:0000256" key="6">
    <source>
        <dbReference type="ARBA" id="ARBA00022692"/>
    </source>
</evidence>
<evidence type="ECO:0000256" key="4">
    <source>
        <dbReference type="ARBA" id="ARBA00022475"/>
    </source>
</evidence>
<evidence type="ECO:0000256" key="10">
    <source>
        <dbReference type="SAM" id="MobiDB-lite"/>
    </source>
</evidence>
<sequence>MHLYDEIAEEVYPEGRERSRFPYVLFISLSFLVHLSMLLIIQQWARWEPARIPSEGQPEDQVVQLVDPEVLATPKPRSLLFGTDREEDLKSIPRGEETRLPPIPKSERPGLPPTARAGKAPGPIAPPAAKPQVPPAPIVPAPSPALPERSTEPEGALPAPIPSPPLATEEAKRPLPSLPFGQDGQGEAGTDSPPRPGVPGLPGLPFADAKSLDRLAKVFSDQERVPPKDTISINTDDLKYFSYTLKLKNKIEYIWRYPQAAAERGIQGNLLLTFTIQRNGYVSEVRVVSTSGYEVLDLEAVRAIKEASPFAPLPDSWNEDHITITGHFVYHNHITYLR</sequence>
<keyword evidence="8 11" id="KW-1133">Transmembrane helix</keyword>
<accession>A0A7X6DQG0</accession>
<dbReference type="InterPro" id="IPR051045">
    <property type="entry name" value="TonB-dependent_transducer"/>
</dbReference>
<keyword evidence="3" id="KW-0813">Transport</keyword>
<keyword evidence="6 11" id="KW-0812">Transmembrane</keyword>
<comment type="caution">
    <text evidence="13">The sequence shown here is derived from an EMBL/GenBank/DDBJ whole genome shotgun (WGS) entry which is preliminary data.</text>
</comment>
<protein>
    <submittedName>
        <fullName evidence="13">Energy transducer TonB</fullName>
    </submittedName>
</protein>
<dbReference type="PANTHER" id="PTHR33446:SF2">
    <property type="entry name" value="PROTEIN TONB"/>
    <property type="match status" value="1"/>
</dbReference>
<dbReference type="GO" id="GO:0055085">
    <property type="term" value="P:transmembrane transport"/>
    <property type="evidence" value="ECO:0007669"/>
    <property type="project" value="InterPro"/>
</dbReference>
<keyword evidence="7" id="KW-0653">Protein transport</keyword>
<keyword evidence="5" id="KW-0997">Cell inner membrane</keyword>
<dbReference type="Proteomes" id="UP000534783">
    <property type="component" value="Unassembled WGS sequence"/>
</dbReference>
<dbReference type="NCBIfam" id="TIGR01352">
    <property type="entry name" value="tonB_Cterm"/>
    <property type="match status" value="1"/>
</dbReference>
<dbReference type="RefSeq" id="WP_168060060.1">
    <property type="nucleotide sequence ID" value="NZ_VTOW01000002.1"/>
</dbReference>
<keyword evidence="4" id="KW-1003">Cell membrane</keyword>
<dbReference type="InterPro" id="IPR037682">
    <property type="entry name" value="TonB_C"/>
</dbReference>
<dbReference type="InterPro" id="IPR006260">
    <property type="entry name" value="TonB/TolA_C"/>
</dbReference>
<feature type="compositionally biased region" description="Basic and acidic residues" evidence="10">
    <location>
        <begin position="83"/>
        <end position="99"/>
    </location>
</feature>
<feature type="transmembrane region" description="Helical" evidence="11">
    <location>
        <begin position="20"/>
        <end position="41"/>
    </location>
</feature>
<evidence type="ECO:0000313" key="14">
    <source>
        <dbReference type="Proteomes" id="UP000534783"/>
    </source>
</evidence>
<evidence type="ECO:0000313" key="13">
    <source>
        <dbReference type="EMBL" id="NKE71432.1"/>
    </source>
</evidence>
<dbReference type="Pfam" id="PF03544">
    <property type="entry name" value="TonB_C"/>
    <property type="match status" value="1"/>
</dbReference>
<feature type="compositionally biased region" description="Pro residues" evidence="10">
    <location>
        <begin position="123"/>
        <end position="145"/>
    </location>
</feature>
<comment type="subcellular location">
    <subcellularLocation>
        <location evidence="1">Cell inner membrane</location>
        <topology evidence="1">Single-pass membrane protein</topology>
        <orientation evidence="1">Periplasmic side</orientation>
    </subcellularLocation>
</comment>
<dbReference type="Gene3D" id="3.30.1150.10">
    <property type="match status" value="1"/>
</dbReference>
<keyword evidence="9 11" id="KW-0472">Membrane</keyword>
<feature type="domain" description="TonB C-terminal" evidence="12">
    <location>
        <begin position="242"/>
        <end position="337"/>
    </location>
</feature>
<evidence type="ECO:0000256" key="7">
    <source>
        <dbReference type="ARBA" id="ARBA00022927"/>
    </source>
</evidence>
<name>A0A7X6DQG0_9BACT</name>
<dbReference type="AlphaFoldDB" id="A0A7X6DQG0"/>
<organism evidence="13 14">
    <name type="scientific">Candidatus Manganitrophus noduliformans</name>
    <dbReference type="NCBI Taxonomy" id="2606439"/>
    <lineage>
        <taxon>Bacteria</taxon>
        <taxon>Pseudomonadati</taxon>
        <taxon>Nitrospirota</taxon>
        <taxon>Nitrospiria</taxon>
        <taxon>Candidatus Troglogloeales</taxon>
        <taxon>Candidatus Manganitrophaceae</taxon>
        <taxon>Candidatus Manganitrophus</taxon>
    </lineage>
</organism>
<dbReference type="PROSITE" id="PS52015">
    <property type="entry name" value="TONB_CTD"/>
    <property type="match status" value="1"/>
</dbReference>
<dbReference type="GO" id="GO:0098797">
    <property type="term" value="C:plasma membrane protein complex"/>
    <property type="evidence" value="ECO:0007669"/>
    <property type="project" value="TreeGrafter"/>
</dbReference>
<evidence type="ECO:0000256" key="11">
    <source>
        <dbReference type="SAM" id="Phobius"/>
    </source>
</evidence>
<feature type="region of interest" description="Disordered" evidence="10">
    <location>
        <begin position="79"/>
        <end position="206"/>
    </location>
</feature>
<evidence type="ECO:0000256" key="5">
    <source>
        <dbReference type="ARBA" id="ARBA00022519"/>
    </source>
</evidence>
<proteinExistence type="inferred from homology"/>
<comment type="similarity">
    <text evidence="2">Belongs to the TonB family.</text>
</comment>
<reference evidence="13 14" key="1">
    <citation type="journal article" date="2020" name="Nature">
        <title>Bacterial chemolithoautotrophy via manganese oxidation.</title>
        <authorList>
            <person name="Yu H."/>
            <person name="Leadbetter J.R."/>
        </authorList>
    </citation>
    <scope>NUCLEOTIDE SEQUENCE [LARGE SCALE GENOMIC DNA]</scope>
    <source>
        <strain evidence="13 14">Mn-1</strain>
    </source>
</reference>
<dbReference type="GO" id="GO:0031992">
    <property type="term" value="F:energy transducer activity"/>
    <property type="evidence" value="ECO:0007669"/>
    <property type="project" value="TreeGrafter"/>
</dbReference>
<evidence type="ECO:0000256" key="3">
    <source>
        <dbReference type="ARBA" id="ARBA00022448"/>
    </source>
</evidence>
<dbReference type="EMBL" id="VTOW01000002">
    <property type="protein sequence ID" value="NKE71432.1"/>
    <property type="molecule type" value="Genomic_DNA"/>
</dbReference>
<evidence type="ECO:0000256" key="2">
    <source>
        <dbReference type="ARBA" id="ARBA00006555"/>
    </source>
</evidence>
<evidence type="ECO:0000256" key="9">
    <source>
        <dbReference type="ARBA" id="ARBA00023136"/>
    </source>
</evidence>
<evidence type="ECO:0000259" key="12">
    <source>
        <dbReference type="PROSITE" id="PS52015"/>
    </source>
</evidence>
<dbReference type="GO" id="GO:0015031">
    <property type="term" value="P:protein transport"/>
    <property type="evidence" value="ECO:0007669"/>
    <property type="project" value="UniProtKB-KW"/>
</dbReference>